<dbReference type="SMART" id="SM00346">
    <property type="entry name" value="HTH_ICLR"/>
    <property type="match status" value="1"/>
</dbReference>
<dbReference type="GO" id="GO:0045892">
    <property type="term" value="P:negative regulation of DNA-templated transcription"/>
    <property type="evidence" value="ECO:0007669"/>
    <property type="project" value="TreeGrafter"/>
</dbReference>
<dbReference type="PANTHER" id="PTHR30136">
    <property type="entry name" value="HELIX-TURN-HELIX TRANSCRIPTIONAL REGULATOR, ICLR FAMILY"/>
    <property type="match status" value="1"/>
</dbReference>
<dbReference type="GO" id="GO:0003677">
    <property type="term" value="F:DNA binding"/>
    <property type="evidence" value="ECO:0007669"/>
    <property type="project" value="UniProtKB-KW"/>
</dbReference>
<sequence>MPGKAPAADATLRILRLMSQQRGPVAAATIARTLELPRSTVYQLLAALTEHGFVIPLPELQKYGLGVAAFELSSGFSRQQPLTRLGAPVLARLVDELGLNGHLTVLLGRDVVYLVEDRAPHGPYLVTDVGVRLPAHLTASGLAMLAWLPPAQVRALYPDRGSFITRTGEGIASYRELTTELKAIRDRGYALEDSSVTEGLRSIAVAVPDHVGWPAASVALTFPADRDVDLDASAERLGRAAAELGRRIGGGRVAGG</sequence>
<evidence type="ECO:0000313" key="7">
    <source>
        <dbReference type="Proteomes" id="UP000320216"/>
    </source>
</evidence>
<dbReference type="AlphaFoldDB" id="A0A5B8M505"/>
<keyword evidence="1" id="KW-0805">Transcription regulation</keyword>
<dbReference type="RefSeq" id="WP_146319862.1">
    <property type="nucleotide sequence ID" value="NZ_CP042305.1"/>
</dbReference>
<dbReference type="SUPFAM" id="SSF46785">
    <property type="entry name" value="Winged helix' DNA-binding domain"/>
    <property type="match status" value="1"/>
</dbReference>
<keyword evidence="3" id="KW-0804">Transcription</keyword>
<dbReference type="InterPro" id="IPR029016">
    <property type="entry name" value="GAF-like_dom_sf"/>
</dbReference>
<reference evidence="6 7" key="1">
    <citation type="submission" date="2019-07" db="EMBL/GenBank/DDBJ databases">
        <title>Full genome sequence of Humibacter sp. WJ7-1.</title>
        <authorList>
            <person name="Im W.-T."/>
        </authorList>
    </citation>
    <scope>NUCLEOTIDE SEQUENCE [LARGE SCALE GENOMIC DNA]</scope>
    <source>
        <strain evidence="6 7">WJ7-1</strain>
    </source>
</reference>
<dbReference type="Gene3D" id="1.10.10.10">
    <property type="entry name" value="Winged helix-like DNA-binding domain superfamily/Winged helix DNA-binding domain"/>
    <property type="match status" value="1"/>
</dbReference>
<dbReference type="Gene3D" id="3.30.450.40">
    <property type="match status" value="1"/>
</dbReference>
<accession>A0A5B8M505</accession>
<evidence type="ECO:0000256" key="3">
    <source>
        <dbReference type="ARBA" id="ARBA00023163"/>
    </source>
</evidence>
<keyword evidence="2" id="KW-0238">DNA-binding</keyword>
<proteinExistence type="predicted"/>
<evidence type="ECO:0000256" key="2">
    <source>
        <dbReference type="ARBA" id="ARBA00023125"/>
    </source>
</evidence>
<evidence type="ECO:0000259" key="5">
    <source>
        <dbReference type="PROSITE" id="PS51078"/>
    </source>
</evidence>
<dbReference type="Pfam" id="PF01614">
    <property type="entry name" value="IclR_C"/>
    <property type="match status" value="1"/>
</dbReference>
<feature type="domain" description="HTH iclR-type" evidence="4">
    <location>
        <begin position="5"/>
        <end position="67"/>
    </location>
</feature>
<dbReference type="InterPro" id="IPR036390">
    <property type="entry name" value="WH_DNA-bd_sf"/>
</dbReference>
<dbReference type="KEGG" id="huw:FPZ11_08040"/>
<dbReference type="Proteomes" id="UP000320216">
    <property type="component" value="Chromosome"/>
</dbReference>
<keyword evidence="7" id="KW-1185">Reference proteome</keyword>
<evidence type="ECO:0000259" key="4">
    <source>
        <dbReference type="PROSITE" id="PS51077"/>
    </source>
</evidence>
<dbReference type="PANTHER" id="PTHR30136:SF24">
    <property type="entry name" value="HTH-TYPE TRANSCRIPTIONAL REPRESSOR ALLR"/>
    <property type="match status" value="1"/>
</dbReference>
<evidence type="ECO:0000256" key="1">
    <source>
        <dbReference type="ARBA" id="ARBA00023015"/>
    </source>
</evidence>
<dbReference type="PROSITE" id="PS51077">
    <property type="entry name" value="HTH_ICLR"/>
    <property type="match status" value="1"/>
</dbReference>
<evidence type="ECO:0000313" key="6">
    <source>
        <dbReference type="EMBL" id="QDZ14712.1"/>
    </source>
</evidence>
<protein>
    <submittedName>
        <fullName evidence="6">IclR family transcriptional regulator</fullName>
    </submittedName>
</protein>
<dbReference type="SUPFAM" id="SSF55781">
    <property type="entry name" value="GAF domain-like"/>
    <property type="match status" value="1"/>
</dbReference>
<dbReference type="Pfam" id="PF09339">
    <property type="entry name" value="HTH_IclR"/>
    <property type="match status" value="1"/>
</dbReference>
<organism evidence="6 7">
    <name type="scientific">Humibacter ginsenosidimutans</name>
    <dbReference type="NCBI Taxonomy" id="2599293"/>
    <lineage>
        <taxon>Bacteria</taxon>
        <taxon>Bacillati</taxon>
        <taxon>Actinomycetota</taxon>
        <taxon>Actinomycetes</taxon>
        <taxon>Micrococcales</taxon>
        <taxon>Microbacteriaceae</taxon>
        <taxon>Humibacter</taxon>
    </lineage>
</organism>
<feature type="domain" description="IclR-ED" evidence="5">
    <location>
        <begin position="68"/>
        <end position="250"/>
    </location>
</feature>
<dbReference type="EMBL" id="CP042305">
    <property type="protein sequence ID" value="QDZ14712.1"/>
    <property type="molecule type" value="Genomic_DNA"/>
</dbReference>
<dbReference type="InterPro" id="IPR005471">
    <property type="entry name" value="Tscrpt_reg_IclR_N"/>
</dbReference>
<dbReference type="InterPro" id="IPR050707">
    <property type="entry name" value="HTH_MetabolicPath_Reg"/>
</dbReference>
<dbReference type="InterPro" id="IPR014757">
    <property type="entry name" value="Tscrpt_reg_IclR_C"/>
</dbReference>
<dbReference type="OrthoDB" id="3734039at2"/>
<gene>
    <name evidence="6" type="ORF">FPZ11_08040</name>
</gene>
<dbReference type="InterPro" id="IPR036388">
    <property type="entry name" value="WH-like_DNA-bd_sf"/>
</dbReference>
<dbReference type="GO" id="GO:0003700">
    <property type="term" value="F:DNA-binding transcription factor activity"/>
    <property type="evidence" value="ECO:0007669"/>
    <property type="project" value="TreeGrafter"/>
</dbReference>
<dbReference type="PROSITE" id="PS51078">
    <property type="entry name" value="ICLR_ED"/>
    <property type="match status" value="1"/>
</dbReference>
<name>A0A5B8M505_9MICO</name>